<dbReference type="RefSeq" id="WP_074824394.1">
    <property type="nucleotide sequence ID" value="NZ_FNTI01000001.1"/>
</dbReference>
<dbReference type="Pfam" id="PF12697">
    <property type="entry name" value="Abhydrolase_6"/>
    <property type="match status" value="1"/>
</dbReference>
<dbReference type="InterPro" id="IPR029058">
    <property type="entry name" value="AB_hydrolase_fold"/>
</dbReference>
<dbReference type="AlphaFoldDB" id="A0A1H5CT47"/>
<dbReference type="PANTHER" id="PTHR43798">
    <property type="entry name" value="MONOACYLGLYCEROL LIPASE"/>
    <property type="match status" value="1"/>
</dbReference>
<dbReference type="Gene3D" id="3.40.50.1820">
    <property type="entry name" value="alpha/beta hydrolase"/>
    <property type="match status" value="1"/>
</dbReference>
<gene>
    <name evidence="2" type="ORF">SAMN05444171_4854</name>
</gene>
<dbReference type="Proteomes" id="UP000183208">
    <property type="component" value="Unassembled WGS sequence"/>
</dbReference>
<reference evidence="2 3" key="1">
    <citation type="submission" date="2016-10" db="EMBL/GenBank/DDBJ databases">
        <authorList>
            <person name="de Groot N.N."/>
        </authorList>
    </citation>
    <scope>NUCLEOTIDE SEQUENCE [LARGE SCALE GENOMIC DNA]</scope>
    <source>
        <strain evidence="2 3">GAS522</strain>
    </source>
</reference>
<dbReference type="PANTHER" id="PTHR43798:SF33">
    <property type="entry name" value="HYDROLASE, PUTATIVE (AFU_ORTHOLOGUE AFUA_2G14860)-RELATED"/>
    <property type="match status" value="1"/>
</dbReference>
<dbReference type="OrthoDB" id="9804723at2"/>
<dbReference type="SUPFAM" id="SSF53474">
    <property type="entry name" value="alpha/beta-Hydrolases"/>
    <property type="match status" value="1"/>
</dbReference>
<dbReference type="GO" id="GO:0016020">
    <property type="term" value="C:membrane"/>
    <property type="evidence" value="ECO:0007669"/>
    <property type="project" value="TreeGrafter"/>
</dbReference>
<evidence type="ECO:0000313" key="3">
    <source>
        <dbReference type="Proteomes" id="UP000183208"/>
    </source>
</evidence>
<sequence length="265" mass="28312">MATTSVVNVDDARVAYRLHGRGPAVVLVNGTAALDAHWGPVIGALSKYRTVISLDYSGSGDTTDDGSALSLQKLARQVRGVARAAGADRFDLVGHSLGAAIAIQLAASSADLVRSLIVVAGFSRGAEPRLKLQFELWLDLLRTNRNAFLRLLLLSGLTPAFVSNVGASTIEDMIKGYMPLANWEGIARQVELDLAVDVSEQARSVTSPTLVIDCAHDQIVTQTRELAASISGSMYQRISAGHLAYFEGADEFLSLATEFLRRNDA</sequence>
<protein>
    <submittedName>
        <fullName evidence="2">Pimeloyl-ACP methyl ester carboxylesterase</fullName>
    </submittedName>
</protein>
<accession>A0A1H5CT47</accession>
<name>A0A1H5CT47_9BRAD</name>
<dbReference type="InterPro" id="IPR050266">
    <property type="entry name" value="AB_hydrolase_sf"/>
</dbReference>
<proteinExistence type="predicted"/>
<evidence type="ECO:0000259" key="1">
    <source>
        <dbReference type="Pfam" id="PF12697"/>
    </source>
</evidence>
<evidence type="ECO:0000313" key="2">
    <source>
        <dbReference type="EMBL" id="SED69826.1"/>
    </source>
</evidence>
<feature type="domain" description="AB hydrolase-1" evidence="1">
    <location>
        <begin position="25"/>
        <end position="253"/>
    </location>
</feature>
<organism evidence="2 3">
    <name type="scientific">Bradyrhizobium lablabi</name>
    <dbReference type="NCBI Taxonomy" id="722472"/>
    <lineage>
        <taxon>Bacteria</taxon>
        <taxon>Pseudomonadati</taxon>
        <taxon>Pseudomonadota</taxon>
        <taxon>Alphaproteobacteria</taxon>
        <taxon>Hyphomicrobiales</taxon>
        <taxon>Nitrobacteraceae</taxon>
        <taxon>Bradyrhizobium</taxon>
    </lineage>
</organism>
<dbReference type="EMBL" id="FNTI01000001">
    <property type="protein sequence ID" value="SED69826.1"/>
    <property type="molecule type" value="Genomic_DNA"/>
</dbReference>
<dbReference type="InterPro" id="IPR000073">
    <property type="entry name" value="AB_hydrolase_1"/>
</dbReference>